<dbReference type="EMBL" id="CP010536">
    <property type="protein sequence ID" value="AJG20196.1"/>
    <property type="molecule type" value="Genomic_DNA"/>
</dbReference>
<dbReference type="KEGG" id="cbw:RR42_m2818"/>
<dbReference type="Pfam" id="PF16177">
    <property type="entry name" value="ACAS_N"/>
    <property type="match status" value="1"/>
</dbReference>
<feature type="binding site" evidence="6">
    <location>
        <position position="550"/>
    </location>
    <ligand>
        <name>Mg(2+)</name>
        <dbReference type="ChEBI" id="CHEBI:18420"/>
    </ligand>
</feature>
<dbReference type="GO" id="GO:0046872">
    <property type="term" value="F:metal ion binding"/>
    <property type="evidence" value="ECO:0007669"/>
    <property type="project" value="UniProtKB-KW"/>
</dbReference>
<feature type="binding site" evidence="6">
    <location>
        <position position="512"/>
    </location>
    <ligand>
        <name>ATP</name>
        <dbReference type="ChEBI" id="CHEBI:30616"/>
    </ligand>
</feature>
<evidence type="ECO:0000256" key="2">
    <source>
        <dbReference type="ARBA" id="ARBA00022598"/>
    </source>
</evidence>
<feature type="modified residue" description="N6-acetyllysine" evidence="6">
    <location>
        <position position="625"/>
    </location>
</feature>
<dbReference type="InterPro" id="IPR000873">
    <property type="entry name" value="AMP-dep_synth/lig_dom"/>
</dbReference>
<dbReference type="InterPro" id="IPR032387">
    <property type="entry name" value="ACAS_N"/>
</dbReference>
<evidence type="ECO:0000313" key="10">
    <source>
        <dbReference type="EMBL" id="AJG20196.1"/>
    </source>
</evidence>
<dbReference type="GO" id="GO:0005524">
    <property type="term" value="F:ATP binding"/>
    <property type="evidence" value="ECO:0007669"/>
    <property type="project" value="UniProtKB-KW"/>
</dbReference>
<keyword evidence="4 6" id="KW-0067">ATP-binding</keyword>
<feature type="binding site" evidence="6">
    <location>
        <position position="528"/>
    </location>
    <ligand>
        <name>ATP</name>
        <dbReference type="ChEBI" id="CHEBI:30616"/>
    </ligand>
</feature>
<evidence type="ECO:0000256" key="5">
    <source>
        <dbReference type="ARBA" id="ARBA00022990"/>
    </source>
</evidence>
<comment type="caution">
    <text evidence="6">Lacks conserved residue(s) required for the propagation of feature annotation.</text>
</comment>
<comment type="similarity">
    <text evidence="1 6">Belongs to the ATP-dependent AMP-binding enzyme family.</text>
</comment>
<name>A0A0C4YHP6_9BURK</name>
<protein>
    <recommendedName>
        <fullName evidence="6">Acetyl-coenzyme A synthetase</fullName>
        <shortName evidence="6">AcCoA synthetase</shortName>
        <shortName evidence="6">Acs</shortName>
        <ecNumber evidence="6">6.2.1.1</ecNumber>
    </recommendedName>
    <alternativeName>
        <fullName evidence="6">Acetate--CoA ligase</fullName>
    </alternativeName>
    <alternativeName>
        <fullName evidence="6">Acyl-activating enzyme</fullName>
    </alternativeName>
</protein>
<feature type="binding site" evidence="6">
    <location>
        <begin position="197"/>
        <end position="200"/>
    </location>
    <ligand>
        <name>CoA</name>
        <dbReference type="ChEBI" id="CHEBI:57287"/>
    </ligand>
</feature>
<feature type="binding site" evidence="6">
    <location>
        <begin position="421"/>
        <end position="426"/>
    </location>
    <ligand>
        <name>ATP</name>
        <dbReference type="ChEBI" id="CHEBI:30616"/>
    </ligand>
</feature>
<organism evidence="10 11">
    <name type="scientific">Cupriavidus basilensis</name>
    <dbReference type="NCBI Taxonomy" id="68895"/>
    <lineage>
        <taxon>Bacteria</taxon>
        <taxon>Pseudomonadati</taxon>
        <taxon>Pseudomonadota</taxon>
        <taxon>Betaproteobacteria</taxon>
        <taxon>Burkholderiales</taxon>
        <taxon>Burkholderiaceae</taxon>
        <taxon>Cupriavidus</taxon>
    </lineage>
</organism>
<evidence type="ECO:0000256" key="4">
    <source>
        <dbReference type="ARBA" id="ARBA00022840"/>
    </source>
</evidence>
<dbReference type="Pfam" id="PF00501">
    <property type="entry name" value="AMP-binding"/>
    <property type="match status" value="1"/>
</dbReference>
<dbReference type="Gene3D" id="3.30.300.30">
    <property type="match status" value="1"/>
</dbReference>
<feature type="binding site" evidence="6">
    <location>
        <position position="539"/>
    </location>
    <ligand>
        <name>ATP</name>
        <dbReference type="ChEBI" id="CHEBI:30616"/>
    </ligand>
</feature>
<dbReference type="HAMAP" id="MF_01123">
    <property type="entry name" value="Ac_CoA_synth"/>
    <property type="match status" value="1"/>
</dbReference>
<keyword evidence="11" id="KW-1185">Reference proteome</keyword>
<dbReference type="InterPro" id="IPR042099">
    <property type="entry name" value="ANL_N_sf"/>
</dbReference>
<dbReference type="GO" id="GO:0016208">
    <property type="term" value="F:AMP binding"/>
    <property type="evidence" value="ECO:0007669"/>
    <property type="project" value="InterPro"/>
</dbReference>
<dbReference type="InterPro" id="IPR025110">
    <property type="entry name" value="AMP-bd_C"/>
</dbReference>
<dbReference type="CDD" id="cd05966">
    <property type="entry name" value="ACS"/>
    <property type="match status" value="1"/>
</dbReference>
<comment type="cofactor">
    <cofactor evidence="6">
        <name>Mg(2+)</name>
        <dbReference type="ChEBI" id="CHEBI:18420"/>
    </cofactor>
</comment>
<dbReference type="NCBIfam" id="NF001208">
    <property type="entry name" value="PRK00174.1"/>
    <property type="match status" value="1"/>
</dbReference>
<feature type="binding site" evidence="6">
    <location>
        <position position="555"/>
    </location>
    <ligand>
        <name>Mg(2+)</name>
        <dbReference type="ChEBI" id="CHEBI:18420"/>
    </ligand>
</feature>
<evidence type="ECO:0000256" key="6">
    <source>
        <dbReference type="HAMAP-Rule" id="MF_01123"/>
    </source>
</evidence>
<dbReference type="AlphaFoldDB" id="A0A0C4YHP6"/>
<dbReference type="STRING" id="68895.RR42_m2818"/>
<evidence type="ECO:0000313" key="11">
    <source>
        <dbReference type="Proteomes" id="UP000031843"/>
    </source>
</evidence>
<dbReference type="EC" id="6.2.1.1" evidence="6"/>
<feature type="domain" description="AMP-binding enzyme C-terminal" evidence="8">
    <location>
        <begin position="544"/>
        <end position="625"/>
    </location>
</feature>
<feature type="binding site" evidence="6">
    <location>
        <position position="536"/>
    </location>
    <ligand>
        <name>CoA</name>
        <dbReference type="ChEBI" id="CHEBI:57287"/>
    </ligand>
</feature>
<feature type="domain" description="Acetyl-coenzyme A synthetase N-terminal" evidence="9">
    <location>
        <begin position="32"/>
        <end position="87"/>
    </location>
</feature>
<evidence type="ECO:0000259" key="8">
    <source>
        <dbReference type="Pfam" id="PF13193"/>
    </source>
</evidence>
<sequence length="660" mass="72706">MSAIESVMQEHRIFNPPESFAKQAAIPSMEAYQALCDEAERDYEGFWARHAREQLHWTKPFTKVLDESNAPFYKWFEDGELNASFNCLDRNLDNGNAEKVAIVFEADDGTVTRVTYRQLHAKVCQFANGLKALGIRKGDRVVIYMPMSVEGVVAMQACARLGATHSVVFGGFSAKSLQERLVDVGAVALITADEQMRGGKALPLKAIADEALALGGCEAVKSVIVYRRTGGKVNWAEGRDRWMDDVAAGQPQTCEAEPVSAEHPLFVLYTSGSTGKPKGVQHSTGGYLLWALMTMKWSFDIKPDDMFWCTADIGWVTGHTYIAYGPLAAGATQVVFEGVPTYPNAGRFWDMIARHKVSIFYTAPTAIRSLIKAAEADEKIHPRQYDLSSLRLLGTVGEPINPEAWMWYYQNIGGERCPVVDTFWQTETGGHMITPLPGATPLVPGSCTLPLPGIIAAIVDETGQDVPNGSGGILVVKRPWPSMIRTIWGDPERFKKSYFPEELGGKLYLAGDGSIRDKETGYFTIMGRIDDVLNVSGHRMGTMEIESALVSNPIVAEAAVVGRPDDMTGEAICAFVVLKRSRPNEEEAKQIAADLRNWVGKEIGPIAKPRDIRFGDNLPKTRSGKIMRRLLRSLAKNEEITQDTSTLENPAILEQLKQAQ</sequence>
<feature type="binding site" evidence="6">
    <location>
        <position position="317"/>
    </location>
    <ligand>
        <name>CoA</name>
        <dbReference type="ChEBI" id="CHEBI:57287"/>
    </ligand>
</feature>
<dbReference type="RefSeq" id="WP_043347780.1">
    <property type="nucleotide sequence ID" value="NZ_CP010536.1"/>
</dbReference>
<dbReference type="SUPFAM" id="SSF56801">
    <property type="entry name" value="Acetyl-CoA synthetase-like"/>
    <property type="match status" value="1"/>
</dbReference>
<gene>
    <name evidence="6" type="primary">acsA</name>
    <name evidence="10" type="ORF">RR42_m2818</name>
</gene>
<dbReference type="GO" id="GO:0019427">
    <property type="term" value="P:acetyl-CoA biosynthetic process from acetate"/>
    <property type="evidence" value="ECO:0007669"/>
    <property type="project" value="UniProtKB-UniRule"/>
</dbReference>
<dbReference type="NCBIfam" id="TIGR02188">
    <property type="entry name" value="Ac_CoA_lig_AcsA"/>
    <property type="match status" value="1"/>
</dbReference>
<dbReference type="OrthoDB" id="9766486at2"/>
<keyword evidence="3 6" id="KW-0547">Nucleotide-binding</keyword>
<dbReference type="GO" id="GO:0003987">
    <property type="term" value="F:acetate-CoA ligase activity"/>
    <property type="evidence" value="ECO:0007669"/>
    <property type="project" value="UniProtKB-UniRule"/>
</dbReference>
<comment type="PTM">
    <text evidence="6">Acetylated. Deacetylation by the SIR2-homolog deacetylase activates the enzyme.</text>
</comment>
<evidence type="ECO:0000259" key="9">
    <source>
        <dbReference type="Pfam" id="PF16177"/>
    </source>
</evidence>
<accession>A0A0C4YHP6</accession>
<reference evidence="10 11" key="1">
    <citation type="journal article" date="2015" name="Genome Announc.">
        <title>Complete Genome Sequence of Cupriavidus basilensis 4G11, Isolated from the Oak Ridge Field Research Center Site.</title>
        <authorList>
            <person name="Ray J."/>
            <person name="Waters R.J."/>
            <person name="Skerker J.M."/>
            <person name="Kuehl J.V."/>
            <person name="Price M.N."/>
            <person name="Huang J."/>
            <person name="Chakraborty R."/>
            <person name="Arkin A.P."/>
            <person name="Deutschbauer A."/>
        </authorList>
    </citation>
    <scope>NUCLEOTIDE SEQUENCE [LARGE SCALE GENOMIC DNA]</scope>
    <source>
        <strain evidence="10">4G11</strain>
    </source>
</reference>
<keyword evidence="6" id="KW-0479">Metal-binding</keyword>
<dbReference type="FunFam" id="3.40.50.12780:FF:000001">
    <property type="entry name" value="Acetyl-coenzyme A synthetase"/>
    <property type="match status" value="1"/>
</dbReference>
<dbReference type="Pfam" id="PF13193">
    <property type="entry name" value="AMP-binding_C"/>
    <property type="match status" value="1"/>
</dbReference>
<dbReference type="Gene3D" id="3.40.50.12780">
    <property type="entry name" value="N-terminal domain of ligase-like"/>
    <property type="match status" value="1"/>
</dbReference>
<proteinExistence type="inferred from homology"/>
<dbReference type="InterPro" id="IPR011904">
    <property type="entry name" value="Ac_CoA_lig"/>
</dbReference>
<dbReference type="PANTHER" id="PTHR24095:SF14">
    <property type="entry name" value="ACETYL-COENZYME A SYNTHETASE 1"/>
    <property type="match status" value="1"/>
</dbReference>
<dbReference type="InterPro" id="IPR020845">
    <property type="entry name" value="AMP-binding_CS"/>
</dbReference>
<dbReference type="GO" id="GO:0005829">
    <property type="term" value="C:cytosol"/>
    <property type="evidence" value="ECO:0007669"/>
    <property type="project" value="TreeGrafter"/>
</dbReference>
<keyword evidence="5 6" id="KW-0007">Acetylation</keyword>
<comment type="function">
    <text evidence="6">Catalyzes the conversion of acetate into acetyl-CoA (AcCoA), an essential intermediate at the junction of anabolic and catabolic pathways. AcsA undergoes a two-step reaction. In the first half reaction, AcsA combines acetate with ATP to form acetyl-adenylate (AcAMP) intermediate. In the second half reaction, it can then transfer the acetyl group from AcAMP to the sulfhydryl group of CoA, forming the product AcCoA.</text>
</comment>
<feature type="binding site" evidence="6">
    <location>
        <begin position="397"/>
        <end position="399"/>
    </location>
    <ligand>
        <name>ATP</name>
        <dbReference type="ChEBI" id="CHEBI:30616"/>
    </ligand>
</feature>
<evidence type="ECO:0000256" key="3">
    <source>
        <dbReference type="ARBA" id="ARBA00022741"/>
    </source>
</evidence>
<dbReference type="Proteomes" id="UP000031843">
    <property type="component" value="Chromosome main"/>
</dbReference>
<keyword evidence="2 6" id="KW-0436">Ligase</keyword>
<comment type="catalytic activity">
    <reaction evidence="6">
        <text>acetate + ATP + CoA = acetyl-CoA + AMP + diphosphate</text>
        <dbReference type="Rhea" id="RHEA:23176"/>
        <dbReference type="ChEBI" id="CHEBI:30089"/>
        <dbReference type="ChEBI" id="CHEBI:30616"/>
        <dbReference type="ChEBI" id="CHEBI:33019"/>
        <dbReference type="ChEBI" id="CHEBI:57287"/>
        <dbReference type="ChEBI" id="CHEBI:57288"/>
        <dbReference type="ChEBI" id="CHEBI:456215"/>
        <dbReference type="EC" id="6.2.1.1"/>
    </reaction>
</comment>
<dbReference type="PROSITE" id="PS00455">
    <property type="entry name" value="AMP_BINDING"/>
    <property type="match status" value="1"/>
</dbReference>
<keyword evidence="6" id="KW-0460">Magnesium</keyword>
<evidence type="ECO:0000256" key="1">
    <source>
        <dbReference type="ARBA" id="ARBA00006432"/>
    </source>
</evidence>
<feature type="domain" description="AMP-dependent synthetase/ligase" evidence="7">
    <location>
        <begin position="95"/>
        <end position="480"/>
    </location>
</feature>
<dbReference type="PANTHER" id="PTHR24095">
    <property type="entry name" value="ACETYL-COENZYME A SYNTHETASE"/>
    <property type="match status" value="1"/>
</dbReference>
<dbReference type="InterPro" id="IPR045851">
    <property type="entry name" value="AMP-bd_C_sf"/>
</dbReference>
<evidence type="ECO:0000259" key="7">
    <source>
        <dbReference type="Pfam" id="PF00501"/>
    </source>
</evidence>